<name>A0A4C1Z4X3_EUMVA</name>
<evidence type="ECO:0000313" key="2">
    <source>
        <dbReference type="EMBL" id="GBP82908.1"/>
    </source>
</evidence>
<reference evidence="2 3" key="1">
    <citation type="journal article" date="2019" name="Commun. Biol.">
        <title>The bagworm genome reveals a unique fibroin gene that provides high tensile strength.</title>
        <authorList>
            <person name="Kono N."/>
            <person name="Nakamura H."/>
            <person name="Ohtoshi R."/>
            <person name="Tomita M."/>
            <person name="Numata K."/>
            <person name="Arakawa K."/>
        </authorList>
    </citation>
    <scope>NUCLEOTIDE SEQUENCE [LARGE SCALE GENOMIC DNA]</scope>
</reference>
<gene>
    <name evidence="2" type="ORF">EVAR_66584_1</name>
</gene>
<dbReference type="EMBL" id="BGZK01001593">
    <property type="protein sequence ID" value="GBP82908.1"/>
    <property type="molecule type" value="Genomic_DNA"/>
</dbReference>
<accession>A0A4C1Z4X3</accession>
<feature type="region of interest" description="Disordered" evidence="1">
    <location>
        <begin position="1"/>
        <end position="35"/>
    </location>
</feature>
<organism evidence="2 3">
    <name type="scientific">Eumeta variegata</name>
    <name type="common">Bagworm moth</name>
    <name type="synonym">Eumeta japonica</name>
    <dbReference type="NCBI Taxonomy" id="151549"/>
    <lineage>
        <taxon>Eukaryota</taxon>
        <taxon>Metazoa</taxon>
        <taxon>Ecdysozoa</taxon>
        <taxon>Arthropoda</taxon>
        <taxon>Hexapoda</taxon>
        <taxon>Insecta</taxon>
        <taxon>Pterygota</taxon>
        <taxon>Neoptera</taxon>
        <taxon>Endopterygota</taxon>
        <taxon>Lepidoptera</taxon>
        <taxon>Glossata</taxon>
        <taxon>Ditrysia</taxon>
        <taxon>Tineoidea</taxon>
        <taxon>Psychidae</taxon>
        <taxon>Oiketicinae</taxon>
        <taxon>Eumeta</taxon>
    </lineage>
</organism>
<sequence>MSGRGYRDRSEVSRAVRAGARAPRTRFRGDTRGETARTGLAPSVLALLSASAAYGIRQISEQLVSIRYDFVQSYHIIPLSERSAELHGSQLVRFVRLSELLAPILLNYPKPPPMLLASQLDGIKGLINILHKPMDAVTKEVCVEKFVTSSKVIPIVSCLLIKYNTKKMETDVDTTSENVILEELKKGFGTVEQIHMLAIITLLDPIFKTIHFSDRIACSRAIDKINNMIVASKKRLENKLSNEDPGNNFERQLEKAEESNIWEFHNILVKNQLQLFQAESEEQGSPTTLWRGVGGSEGFAIGRRSRHNFPRNIGRRFLPYKAMNLFSGRVLGKCRVQPEPVARSLTHRLCMRRVGVLQQVCERYVFALRCTEFLEIDRRGAHYFVDS</sequence>
<feature type="compositionally biased region" description="Basic and acidic residues" evidence="1">
    <location>
        <begin position="1"/>
        <end position="14"/>
    </location>
</feature>
<evidence type="ECO:0000256" key="1">
    <source>
        <dbReference type="SAM" id="MobiDB-lite"/>
    </source>
</evidence>
<comment type="caution">
    <text evidence="2">The sequence shown here is derived from an EMBL/GenBank/DDBJ whole genome shotgun (WGS) entry which is preliminary data.</text>
</comment>
<evidence type="ECO:0000313" key="3">
    <source>
        <dbReference type="Proteomes" id="UP000299102"/>
    </source>
</evidence>
<keyword evidence="3" id="KW-1185">Reference proteome</keyword>
<dbReference type="OrthoDB" id="2438421at2759"/>
<protein>
    <submittedName>
        <fullName evidence="2">Uncharacterized protein</fullName>
    </submittedName>
</protein>
<dbReference type="Proteomes" id="UP000299102">
    <property type="component" value="Unassembled WGS sequence"/>
</dbReference>
<dbReference type="AlphaFoldDB" id="A0A4C1Z4X3"/>
<proteinExistence type="predicted"/>